<dbReference type="Proteomes" id="UP001056120">
    <property type="component" value="Linkage Group LG08"/>
</dbReference>
<evidence type="ECO:0000313" key="1">
    <source>
        <dbReference type="EMBL" id="KAI3808075.1"/>
    </source>
</evidence>
<comment type="caution">
    <text evidence="1">The sequence shown here is derived from an EMBL/GenBank/DDBJ whole genome shotgun (WGS) entry which is preliminary data.</text>
</comment>
<accession>A0ACB9IKR8</accession>
<dbReference type="EMBL" id="CM042025">
    <property type="protein sequence ID" value="KAI3808075.1"/>
    <property type="molecule type" value="Genomic_DNA"/>
</dbReference>
<gene>
    <name evidence="1" type="ORF">L1987_24017</name>
</gene>
<organism evidence="1 2">
    <name type="scientific">Smallanthus sonchifolius</name>
    <dbReference type="NCBI Taxonomy" id="185202"/>
    <lineage>
        <taxon>Eukaryota</taxon>
        <taxon>Viridiplantae</taxon>
        <taxon>Streptophyta</taxon>
        <taxon>Embryophyta</taxon>
        <taxon>Tracheophyta</taxon>
        <taxon>Spermatophyta</taxon>
        <taxon>Magnoliopsida</taxon>
        <taxon>eudicotyledons</taxon>
        <taxon>Gunneridae</taxon>
        <taxon>Pentapetalae</taxon>
        <taxon>asterids</taxon>
        <taxon>campanulids</taxon>
        <taxon>Asterales</taxon>
        <taxon>Asteraceae</taxon>
        <taxon>Asteroideae</taxon>
        <taxon>Heliantheae alliance</taxon>
        <taxon>Millerieae</taxon>
        <taxon>Smallanthus</taxon>
    </lineage>
</organism>
<protein>
    <submittedName>
        <fullName evidence="1">Uncharacterized protein</fullName>
    </submittedName>
</protein>
<evidence type="ECO:0000313" key="2">
    <source>
        <dbReference type="Proteomes" id="UP001056120"/>
    </source>
</evidence>
<proteinExistence type="predicted"/>
<reference evidence="2" key="1">
    <citation type="journal article" date="2022" name="Mol. Ecol. Resour.">
        <title>The genomes of chicory, endive, great burdock and yacon provide insights into Asteraceae palaeo-polyploidization history and plant inulin production.</title>
        <authorList>
            <person name="Fan W."/>
            <person name="Wang S."/>
            <person name="Wang H."/>
            <person name="Wang A."/>
            <person name="Jiang F."/>
            <person name="Liu H."/>
            <person name="Zhao H."/>
            <person name="Xu D."/>
            <person name="Zhang Y."/>
        </authorList>
    </citation>
    <scope>NUCLEOTIDE SEQUENCE [LARGE SCALE GENOMIC DNA]</scope>
    <source>
        <strain evidence="2">cv. Yunnan</strain>
    </source>
</reference>
<reference evidence="1 2" key="2">
    <citation type="journal article" date="2022" name="Mol. Ecol. Resour.">
        <title>The genomes of chicory, endive, great burdock and yacon provide insights into Asteraceae paleo-polyploidization history and plant inulin production.</title>
        <authorList>
            <person name="Fan W."/>
            <person name="Wang S."/>
            <person name="Wang H."/>
            <person name="Wang A."/>
            <person name="Jiang F."/>
            <person name="Liu H."/>
            <person name="Zhao H."/>
            <person name="Xu D."/>
            <person name="Zhang Y."/>
        </authorList>
    </citation>
    <scope>NUCLEOTIDE SEQUENCE [LARGE SCALE GENOMIC DNA]</scope>
    <source>
        <strain evidence="2">cv. Yunnan</strain>
        <tissue evidence="1">Leaves</tissue>
    </source>
</reference>
<keyword evidence="2" id="KW-1185">Reference proteome</keyword>
<sequence length="229" mass="25463">MAGDAVEDGNSTLVFVDVDFGDEVDEGNGSMVLVDVDSELHPESFDLPVAEAVDNLVSNPPLRFLGYDQQGSHSSSIYQTPNGTSYGEMSCFGIRISGYKKWKGEITHRVLVCNKSGKPKSKIFNSLDPSSMVGTRGRPFKVTDCKALIRVKLIKGSNQYLLYEFSENHNHNLVSSDNMDLTRKGMHLNFAKVVTFVLLPWCKLAVYVFTMDCKKQYVVDPNELFGKTS</sequence>
<name>A0ACB9IKR8_9ASTR</name>